<name>A0AA86VHH2_9EUKA</name>
<keyword evidence="3" id="KW-1185">Reference proteome</keyword>
<evidence type="ECO:0000313" key="3">
    <source>
        <dbReference type="Proteomes" id="UP001642409"/>
    </source>
</evidence>
<dbReference type="Proteomes" id="UP001642409">
    <property type="component" value="Unassembled WGS sequence"/>
</dbReference>
<proteinExistence type="predicted"/>
<sequence length="437" mass="48895">MILTIVLQRTCELGFSKIVGLKDTAQSTTTTKRGASKYMLCGIKDSMGPLSNIVIPDLKFSLNLGVSQIQFSLTDIKIANIIVADAAVDINGQDSQVALLNCSVTIQFQWQMQQQSYPFATDKGSGKIIIKNGQLNGVAGSSVDTDECPGHMIINIKQAKVSYESLNILLDGGDSWFFQSIINLLLAEIEEPLMNALSDILVKAFVKLVNNVFESNRQLFDYANHQESGIVKDERYTSGIQAGEGYISLLMTGYIFQRDNLRDDFVAPQMLNKVTYNKFNNDMQITIHESAINNAFYTFHKYENIYSGPTYQVLQAPKITFYNAAAVLSLQVKVNGSVININLLAELQHENNAGEQRAQVYFNFKTYEAECVDSSLNVEQVQAEVVSHMNQVIKFACYQLSYTHLTELNDYTHMLDPVEKVIRLVGPEEYECKGARQ</sequence>
<dbReference type="EMBL" id="CAXDID020000130">
    <property type="protein sequence ID" value="CAL6035275.1"/>
    <property type="molecule type" value="Genomic_DNA"/>
</dbReference>
<gene>
    <name evidence="2" type="ORF">HINF_LOCUS35854</name>
    <name evidence="1" type="ORF">HINF_LOCUS54468</name>
</gene>
<comment type="caution">
    <text evidence="1">The sequence shown here is derived from an EMBL/GenBank/DDBJ whole genome shotgun (WGS) entry which is preliminary data.</text>
</comment>
<dbReference type="SUPFAM" id="SSF55394">
    <property type="entry name" value="Bactericidal permeability-increasing protein, BPI"/>
    <property type="match status" value="1"/>
</dbReference>
<dbReference type="Gene3D" id="3.15.20.10">
    <property type="entry name" value="Bactericidal permeability-increasing protein, domain 2"/>
    <property type="match status" value="1"/>
</dbReference>
<organism evidence="1">
    <name type="scientific">Hexamita inflata</name>
    <dbReference type="NCBI Taxonomy" id="28002"/>
    <lineage>
        <taxon>Eukaryota</taxon>
        <taxon>Metamonada</taxon>
        <taxon>Diplomonadida</taxon>
        <taxon>Hexamitidae</taxon>
        <taxon>Hexamitinae</taxon>
        <taxon>Hexamita</taxon>
    </lineage>
</organism>
<dbReference type="PANTHER" id="PTHR46801">
    <property type="entry name" value="OS06G0309200 PROTEIN"/>
    <property type="match status" value="1"/>
</dbReference>
<dbReference type="InterPro" id="IPR017943">
    <property type="entry name" value="Bactericidal_perm-incr_a/b_dom"/>
</dbReference>
<evidence type="ECO:0000313" key="1">
    <source>
        <dbReference type="EMBL" id="CAI9966823.1"/>
    </source>
</evidence>
<dbReference type="EMBL" id="CATOUU010001009">
    <property type="protein sequence ID" value="CAI9966823.1"/>
    <property type="molecule type" value="Genomic_DNA"/>
</dbReference>
<dbReference type="Gene3D" id="3.15.10.10">
    <property type="entry name" value="Bactericidal permeability-increasing protein, domain 1"/>
    <property type="match status" value="1"/>
</dbReference>
<reference evidence="2 3" key="2">
    <citation type="submission" date="2024-07" db="EMBL/GenBank/DDBJ databases">
        <authorList>
            <person name="Akdeniz Z."/>
        </authorList>
    </citation>
    <scope>NUCLEOTIDE SEQUENCE [LARGE SCALE GENOMIC DNA]</scope>
</reference>
<evidence type="ECO:0000313" key="2">
    <source>
        <dbReference type="EMBL" id="CAL6035275.1"/>
    </source>
</evidence>
<protein>
    <submittedName>
        <fullName evidence="1">Uncharacterized protein</fullName>
    </submittedName>
</protein>
<dbReference type="GO" id="GO:0008289">
    <property type="term" value="F:lipid binding"/>
    <property type="evidence" value="ECO:0007669"/>
    <property type="project" value="InterPro"/>
</dbReference>
<dbReference type="AlphaFoldDB" id="A0AA86VHH2"/>
<reference evidence="1" key="1">
    <citation type="submission" date="2023-06" db="EMBL/GenBank/DDBJ databases">
        <authorList>
            <person name="Kurt Z."/>
        </authorList>
    </citation>
    <scope>NUCLEOTIDE SEQUENCE</scope>
</reference>
<accession>A0AA86VHH2</accession>
<dbReference type="InterPro" id="IPR045897">
    <property type="entry name" value="BPI/LBP_pln"/>
</dbReference>
<dbReference type="PANTHER" id="PTHR46801:SF2">
    <property type="entry name" value="LIPOPOLYSACCHARIDE-BINDING PROTEIN"/>
    <property type="match status" value="1"/>
</dbReference>